<dbReference type="GO" id="GO:0006788">
    <property type="term" value="P:heme oxidation"/>
    <property type="evidence" value="ECO:0007669"/>
    <property type="project" value="InterPro"/>
</dbReference>
<dbReference type="OrthoDB" id="114943at2"/>
<dbReference type="SUPFAM" id="SSF48613">
    <property type="entry name" value="Heme oxygenase-like"/>
    <property type="match status" value="1"/>
</dbReference>
<evidence type="ECO:0008006" key="3">
    <source>
        <dbReference type="Google" id="ProtNLM"/>
    </source>
</evidence>
<organism evidence="1 2">
    <name type="scientific">Pseudidiomarina donghaiensis</name>
    <dbReference type="NCBI Taxonomy" id="519452"/>
    <lineage>
        <taxon>Bacteria</taxon>
        <taxon>Pseudomonadati</taxon>
        <taxon>Pseudomonadota</taxon>
        <taxon>Gammaproteobacteria</taxon>
        <taxon>Alteromonadales</taxon>
        <taxon>Idiomarinaceae</taxon>
        <taxon>Pseudidiomarina</taxon>
    </lineage>
</organism>
<name>A0A432XIN8_9GAMM</name>
<gene>
    <name evidence="1" type="ORF">CWE24_06820</name>
</gene>
<dbReference type="STRING" id="519452.SAMN04488139_1978"/>
<dbReference type="EMBL" id="PIPU01000002">
    <property type="protein sequence ID" value="RUO48486.1"/>
    <property type="molecule type" value="Genomic_DNA"/>
</dbReference>
<accession>A0A432XIN8</accession>
<dbReference type="InterPro" id="IPR016084">
    <property type="entry name" value="Haem_Oase-like_multi-hlx"/>
</dbReference>
<sequence length="220" mass="24849">MLMTTKRACAASNWHKECNLSHELLTALRENTHAMHQALDHHPMMARLLQPELTATTYANTLAWLHPLQTVLEGHLAKLLSTYASHLELASRVAALNDDLERLNTQPYQLPDDIQLEIQRTLTPSLGTVAGMLYVLNGARLGSAHIARRLQYTSPDLPSRYFAEANGEIHWPYTLKLIDHLENYEYSDCTSAAEAVFRWYIKVMNSAQQDAVCQTVCGYT</sequence>
<dbReference type="InterPro" id="IPR016053">
    <property type="entry name" value="Haem_Oase-like"/>
</dbReference>
<protein>
    <recommendedName>
        <fullName evidence="3">Heme oxygenase</fullName>
    </recommendedName>
</protein>
<reference evidence="2" key="1">
    <citation type="journal article" date="2018" name="Front. Microbiol.">
        <title>Genome-Based Analysis Reveals the Taxonomy and Diversity of the Family Idiomarinaceae.</title>
        <authorList>
            <person name="Liu Y."/>
            <person name="Lai Q."/>
            <person name="Shao Z."/>
        </authorList>
    </citation>
    <scope>NUCLEOTIDE SEQUENCE [LARGE SCALE GENOMIC DNA]</scope>
    <source>
        <strain evidence="2">908033</strain>
    </source>
</reference>
<dbReference type="GO" id="GO:0004392">
    <property type="term" value="F:heme oxygenase (decyclizing) activity"/>
    <property type="evidence" value="ECO:0007669"/>
    <property type="project" value="InterPro"/>
</dbReference>
<proteinExistence type="predicted"/>
<evidence type="ECO:0000313" key="2">
    <source>
        <dbReference type="Proteomes" id="UP000286985"/>
    </source>
</evidence>
<dbReference type="Pfam" id="PF01126">
    <property type="entry name" value="Heme_oxygenase"/>
    <property type="match status" value="1"/>
</dbReference>
<dbReference type="Proteomes" id="UP000286985">
    <property type="component" value="Unassembled WGS sequence"/>
</dbReference>
<dbReference type="CDD" id="cd19166">
    <property type="entry name" value="HemeO-bac"/>
    <property type="match status" value="1"/>
</dbReference>
<comment type="caution">
    <text evidence="1">The sequence shown here is derived from an EMBL/GenBank/DDBJ whole genome shotgun (WGS) entry which is preliminary data.</text>
</comment>
<dbReference type="AlphaFoldDB" id="A0A432XIN8"/>
<dbReference type="Gene3D" id="1.20.910.10">
    <property type="entry name" value="Heme oxygenase-like"/>
    <property type="match status" value="1"/>
</dbReference>
<keyword evidence="2" id="KW-1185">Reference proteome</keyword>
<evidence type="ECO:0000313" key="1">
    <source>
        <dbReference type="EMBL" id="RUO48486.1"/>
    </source>
</evidence>